<proteinExistence type="predicted"/>
<evidence type="ECO:0000256" key="1">
    <source>
        <dbReference type="SAM" id="MobiDB-lite"/>
    </source>
</evidence>
<dbReference type="InterPro" id="IPR046207">
    <property type="entry name" value="DUF6240"/>
</dbReference>
<dbReference type="STRING" id="255247.ABE41_009620"/>
<dbReference type="Pfam" id="PF19753">
    <property type="entry name" value="DUF6240"/>
    <property type="match status" value="1"/>
</dbReference>
<dbReference type="KEGG" id="far:ABE41_009620"/>
<dbReference type="OrthoDB" id="2351076at2"/>
<dbReference type="EMBL" id="CP016761">
    <property type="protein sequence ID" value="ANX12267.1"/>
    <property type="molecule type" value="Genomic_DNA"/>
</dbReference>
<dbReference type="AlphaFoldDB" id="A0A1B1Z445"/>
<accession>A0A1B1Z445</accession>
<protein>
    <recommendedName>
        <fullName evidence="4">Flagellar hook-length control protein-like C-terminal domain-containing protein</fullName>
    </recommendedName>
</protein>
<reference evidence="2 3" key="1">
    <citation type="submission" date="2016-08" db="EMBL/GenBank/DDBJ databases">
        <title>Complete genome sequence of Fictibacillus arsenicus G25-54, a strain with toxicity to nematodes and a potential arsenic-resistance activity.</title>
        <authorList>
            <person name="Zheng Z."/>
        </authorList>
    </citation>
    <scope>NUCLEOTIDE SEQUENCE [LARGE SCALE GENOMIC DNA]</scope>
    <source>
        <strain evidence="2 3">G25-54</strain>
    </source>
</reference>
<keyword evidence="3" id="KW-1185">Reference proteome</keyword>
<name>A0A1B1Z445_9BACL</name>
<evidence type="ECO:0000313" key="3">
    <source>
        <dbReference type="Proteomes" id="UP000077412"/>
    </source>
</evidence>
<organism evidence="2 3">
    <name type="scientific">Fictibacillus arsenicus</name>
    <dbReference type="NCBI Taxonomy" id="255247"/>
    <lineage>
        <taxon>Bacteria</taxon>
        <taxon>Bacillati</taxon>
        <taxon>Bacillota</taxon>
        <taxon>Bacilli</taxon>
        <taxon>Bacillales</taxon>
        <taxon>Fictibacillaceae</taxon>
        <taxon>Fictibacillus</taxon>
    </lineage>
</organism>
<evidence type="ECO:0000313" key="2">
    <source>
        <dbReference type="EMBL" id="ANX12267.1"/>
    </source>
</evidence>
<dbReference type="Proteomes" id="UP000077412">
    <property type="component" value="Chromosome"/>
</dbReference>
<sequence length="485" mass="54328">MLSINNIINPQPLAQNSATGINLKLNQLLTAKILEIYPDQTAKILYNGAAVHAKLEAPLTKGSHYLFEVGDKNGTVILKKIDVDPLKSTTEQILQKLNLPQTENNKEAAEFVVSEKMPVTKENVKQVADILQLAANIPFKEKIEVIHRMHELQLPAKPASVNAVIASIQKKPDQAEMRQLFESLTPYVHKDKSIAKTVDLLQSLYGFKNNHSTPKENSQVSASSANTIHVSKEPSVHPGSSGIEIKRFSSETKDEAKTSQTNQPAGQRAEASVNDIKRQSSNDFLQAVQKWFQKSGLLHEKNLLTDPVQLKQTETLKSHIISLKKNAEFLGLPESISLKAEQALNRLTSQQLQNIPVNEHLQQFVLQIPLGQNENPREISIRWEGKKQNSQSLDPDHCRMLFWLEMKNLKDIAVDVQIQNRILSLKVFSGHPLIENLSKAFLPSLKKSLSEMNYTLSSITFAQKPKNEIKSPVSKTGYKGMDMRI</sequence>
<evidence type="ECO:0008006" key="4">
    <source>
        <dbReference type="Google" id="ProtNLM"/>
    </source>
</evidence>
<gene>
    <name evidence="2" type="ORF">ABE41_009620</name>
</gene>
<feature type="region of interest" description="Disordered" evidence="1">
    <location>
        <begin position="250"/>
        <end position="274"/>
    </location>
</feature>
<dbReference type="RefSeq" id="WP_066289368.1">
    <property type="nucleotide sequence ID" value="NZ_CP016761.1"/>
</dbReference>